<dbReference type="Gene3D" id="3.30.1490.20">
    <property type="entry name" value="ATP-grasp fold, A domain"/>
    <property type="match status" value="1"/>
</dbReference>
<protein>
    <submittedName>
        <fullName evidence="6">Acetate--CoA ligase [ADP-forming] I</fullName>
    </submittedName>
</protein>
<dbReference type="PANTHER" id="PTHR43334">
    <property type="entry name" value="ACETATE--COA LIGASE [ADP-FORMING]"/>
    <property type="match status" value="1"/>
</dbReference>
<dbReference type="InterPro" id="IPR016102">
    <property type="entry name" value="Succinyl-CoA_synth-like"/>
</dbReference>
<evidence type="ECO:0000313" key="6">
    <source>
        <dbReference type="EMBL" id="CAI8039236.1"/>
    </source>
</evidence>
<dbReference type="SUPFAM" id="SSF51735">
    <property type="entry name" value="NAD(P)-binding Rossmann-fold domains"/>
    <property type="match status" value="1"/>
</dbReference>
<dbReference type="Pfam" id="PF13549">
    <property type="entry name" value="ATP-grasp_5"/>
    <property type="match status" value="1"/>
</dbReference>
<dbReference type="InterPro" id="IPR036291">
    <property type="entry name" value="NAD(P)-bd_dom_sf"/>
</dbReference>
<evidence type="ECO:0000259" key="5">
    <source>
        <dbReference type="PROSITE" id="PS50975"/>
    </source>
</evidence>
<keyword evidence="1 6" id="KW-0436">Ligase</keyword>
<dbReference type="GO" id="GO:0043758">
    <property type="term" value="F:acetate-CoA ligase (ADP-forming) activity"/>
    <property type="evidence" value="ECO:0007669"/>
    <property type="project" value="InterPro"/>
</dbReference>
<dbReference type="FunFam" id="3.30.1490.20:FF:000020">
    <property type="entry name" value="Protein lysine acetyltransferase"/>
    <property type="match status" value="1"/>
</dbReference>
<dbReference type="SUPFAM" id="SSF52210">
    <property type="entry name" value="Succinyl-CoA synthetase domains"/>
    <property type="match status" value="2"/>
</dbReference>
<dbReference type="Gene3D" id="3.30.470.20">
    <property type="entry name" value="ATP-grasp fold, B domain"/>
    <property type="match status" value="1"/>
</dbReference>
<evidence type="ECO:0000256" key="1">
    <source>
        <dbReference type="ARBA" id="ARBA00022598"/>
    </source>
</evidence>
<gene>
    <name evidence="6" type="ORF">GBAR_LOCUS21806</name>
</gene>
<dbReference type="InterPro" id="IPR011761">
    <property type="entry name" value="ATP-grasp"/>
</dbReference>
<dbReference type="InterPro" id="IPR043938">
    <property type="entry name" value="Ligase_CoA_dom"/>
</dbReference>
<dbReference type="PANTHER" id="PTHR43334:SF2">
    <property type="entry name" value="ACETATE--COA LIGASE [ADP-FORMING]"/>
    <property type="match status" value="1"/>
</dbReference>
<sequence>MAESVLLSPKSIAVIGASDKEGTVGRTITSNIMNGFQGPVYPISPSRSTVFDKKAYKSVLDVPDPISLAVIVIRNTLVPQVLEECGRKKIKGVVVITAGFKEVDEEGARLEQQIKGIVRKHKMEMIGPNCLGVMNLDPNTMMNSTFLKITPKTGHIALVSQSGAICAALCEDASAQGIGFSAVISLGNKASTNEIAVLKMLASHKQTRVIVMYLEDVGNGKDFLKVCRSVTRKHKKPVLVLKAGRSTEGAKAAMSHTGALMGSDELYDALLRQSGAIRVDTMEELFDYATAFSKQPLPTGGDLAIVSNAGGPAIISTDACSKTGIAMAKIDSIRPEIDRVIPPWGSSRNPVDIVGDANFERFRGVLEHVLRHENVGSVITMCTPSGTLDYDGLARVIVEMSKKHKKTMLASLMGLDEGITNRQILAAGDVPYYTYAEGAVRALGAMLRFSRWINTPQGRVTKFEVNAKKVRKILDSARREGRQNLLEEEGQQILNAYGFPLPKSRLARNADEAARMAGRIKFPVVLKVASPQIIHKSDAGGVAVNLKNEEEVRAAFARIISSCKKYNKDAEIMGCLVVEMVKGGKELIIGCKHEPGMGPVLMLGMGGIYVEILKDVTFKLAPITAREADDMIASIKTRKLLEGARGEKPSDLPKLSECIQRLSQLVTDFEEIRELDMNPVLVMEEGRGCRILDVRIGLQ</sequence>
<comment type="caution">
    <text evidence="6">The sequence shown here is derived from an EMBL/GenBank/DDBJ whole genome shotgun (WGS) entry which is preliminary data.</text>
</comment>
<dbReference type="EMBL" id="CASHTH010003031">
    <property type="protein sequence ID" value="CAI8039236.1"/>
    <property type="molecule type" value="Genomic_DNA"/>
</dbReference>
<keyword evidence="2 4" id="KW-0547">Nucleotide-binding</keyword>
<proteinExistence type="predicted"/>
<feature type="domain" description="ATP-grasp" evidence="5">
    <location>
        <begin position="491"/>
        <end position="544"/>
    </location>
</feature>
<keyword evidence="3 4" id="KW-0067">ATP-binding</keyword>
<dbReference type="InterPro" id="IPR003781">
    <property type="entry name" value="CoA-bd"/>
</dbReference>
<keyword evidence="7" id="KW-1185">Reference proteome</keyword>
<dbReference type="SUPFAM" id="SSF56059">
    <property type="entry name" value="Glutathione synthetase ATP-binding domain-like"/>
    <property type="match status" value="1"/>
</dbReference>
<dbReference type="PROSITE" id="PS50975">
    <property type="entry name" value="ATP_GRASP"/>
    <property type="match status" value="1"/>
</dbReference>
<dbReference type="Pfam" id="PF13607">
    <property type="entry name" value="Succ_CoA_lig"/>
    <property type="match status" value="1"/>
</dbReference>
<dbReference type="Pfam" id="PF19045">
    <property type="entry name" value="Ligase_CoA_2"/>
    <property type="match status" value="1"/>
</dbReference>
<dbReference type="InterPro" id="IPR032875">
    <property type="entry name" value="Succ_CoA_lig_flav_dom"/>
</dbReference>
<evidence type="ECO:0000313" key="7">
    <source>
        <dbReference type="Proteomes" id="UP001174909"/>
    </source>
</evidence>
<dbReference type="Proteomes" id="UP001174909">
    <property type="component" value="Unassembled WGS sequence"/>
</dbReference>
<reference evidence="6" key="1">
    <citation type="submission" date="2023-03" db="EMBL/GenBank/DDBJ databases">
        <authorList>
            <person name="Steffen K."/>
            <person name="Cardenas P."/>
        </authorList>
    </citation>
    <scope>NUCLEOTIDE SEQUENCE</scope>
</reference>
<dbReference type="InterPro" id="IPR013815">
    <property type="entry name" value="ATP_grasp_subdomain_1"/>
</dbReference>
<evidence type="ECO:0000256" key="2">
    <source>
        <dbReference type="ARBA" id="ARBA00022741"/>
    </source>
</evidence>
<dbReference type="SMART" id="SM00881">
    <property type="entry name" value="CoA_binding"/>
    <property type="match status" value="1"/>
</dbReference>
<dbReference type="Gene3D" id="3.40.50.261">
    <property type="entry name" value="Succinyl-CoA synthetase domains"/>
    <property type="match status" value="2"/>
</dbReference>
<accession>A0AA35X4D0</accession>
<name>A0AA35X4D0_GEOBA</name>
<dbReference type="InterPro" id="IPR051538">
    <property type="entry name" value="Acyl-CoA_Synth/Transferase"/>
</dbReference>
<evidence type="ECO:0000256" key="3">
    <source>
        <dbReference type="ARBA" id="ARBA00022840"/>
    </source>
</evidence>
<organism evidence="6 7">
    <name type="scientific">Geodia barretti</name>
    <name type="common">Barrett's horny sponge</name>
    <dbReference type="NCBI Taxonomy" id="519541"/>
    <lineage>
        <taxon>Eukaryota</taxon>
        <taxon>Metazoa</taxon>
        <taxon>Porifera</taxon>
        <taxon>Demospongiae</taxon>
        <taxon>Heteroscleromorpha</taxon>
        <taxon>Tetractinellida</taxon>
        <taxon>Astrophorina</taxon>
        <taxon>Geodiidae</taxon>
        <taxon>Geodia</taxon>
    </lineage>
</organism>
<dbReference type="GO" id="GO:0005524">
    <property type="term" value="F:ATP binding"/>
    <property type="evidence" value="ECO:0007669"/>
    <property type="project" value="UniProtKB-UniRule"/>
</dbReference>
<dbReference type="GO" id="GO:0046872">
    <property type="term" value="F:metal ion binding"/>
    <property type="evidence" value="ECO:0007669"/>
    <property type="project" value="InterPro"/>
</dbReference>
<dbReference type="AlphaFoldDB" id="A0AA35X4D0"/>
<evidence type="ECO:0000256" key="4">
    <source>
        <dbReference type="PROSITE-ProRule" id="PRU00409"/>
    </source>
</evidence>
<dbReference type="Gene3D" id="3.40.50.720">
    <property type="entry name" value="NAD(P)-binding Rossmann-like Domain"/>
    <property type="match status" value="1"/>
</dbReference>
<dbReference type="Pfam" id="PF13380">
    <property type="entry name" value="CoA_binding_2"/>
    <property type="match status" value="1"/>
</dbReference>